<dbReference type="GO" id="GO:0016020">
    <property type="term" value="C:membrane"/>
    <property type="evidence" value="ECO:0007669"/>
    <property type="project" value="InterPro"/>
</dbReference>
<dbReference type="EMBL" id="CP066167">
    <property type="protein sequence ID" value="QQD18142.1"/>
    <property type="molecule type" value="Genomic_DNA"/>
</dbReference>
<dbReference type="InterPro" id="IPR005331">
    <property type="entry name" value="Sulfotransferase"/>
</dbReference>
<dbReference type="SUPFAM" id="SSF52540">
    <property type="entry name" value="P-loop containing nucleoside triphosphate hydrolases"/>
    <property type="match status" value="1"/>
</dbReference>
<dbReference type="InterPro" id="IPR027417">
    <property type="entry name" value="P-loop_NTPase"/>
</dbReference>
<name>A0A7T4UQ59_9GAMM</name>
<keyword evidence="2" id="KW-1185">Reference proteome</keyword>
<reference evidence="1 2" key="1">
    <citation type="submission" date="2020-12" db="EMBL/GenBank/DDBJ databases">
        <authorList>
            <person name="Shan Y."/>
        </authorList>
    </citation>
    <scope>NUCLEOTIDE SEQUENCE [LARGE SCALE GENOMIC DNA]</scope>
    <source>
        <strain evidence="2">csc3.9</strain>
    </source>
</reference>
<dbReference type="AlphaFoldDB" id="A0A7T4UQ59"/>
<dbReference type="GO" id="GO:0008146">
    <property type="term" value="F:sulfotransferase activity"/>
    <property type="evidence" value="ECO:0007669"/>
    <property type="project" value="InterPro"/>
</dbReference>
<accession>A0A7T4UQ59</accession>
<protein>
    <submittedName>
        <fullName evidence="1">Sulfotransferase family 2 domain-containing protein</fullName>
    </submittedName>
</protein>
<dbReference type="Proteomes" id="UP000596063">
    <property type="component" value="Chromosome"/>
</dbReference>
<gene>
    <name evidence="1" type="ORF">I6N98_17675</name>
</gene>
<proteinExistence type="predicted"/>
<dbReference type="RefSeq" id="WP_198569640.1">
    <property type="nucleotide sequence ID" value="NZ_CP066167.1"/>
</dbReference>
<organism evidence="1 2">
    <name type="scientific">Spongiibacter nanhainus</name>
    <dbReference type="NCBI Taxonomy" id="2794344"/>
    <lineage>
        <taxon>Bacteria</taxon>
        <taxon>Pseudomonadati</taxon>
        <taxon>Pseudomonadota</taxon>
        <taxon>Gammaproteobacteria</taxon>
        <taxon>Cellvibrionales</taxon>
        <taxon>Spongiibacteraceae</taxon>
        <taxon>Spongiibacter</taxon>
    </lineage>
</organism>
<keyword evidence="1" id="KW-0808">Transferase</keyword>
<dbReference type="KEGG" id="snan:I6N98_17675"/>
<sequence>MIVNHQYKFIFLKTRKTAGTSIEIALSQFCGPDDIITPITPIDEEKRQALGYPGPQNYQVDTRHYSAGDWMRRLFKGKHKQLTNHSTAAYVKSVLDPKVWDSYFKFSFERDPFDKAISSYYWRTKKLDPRPPIAEFLSTVPERRICNWDVYAIGDEVCVDFIGRYENLNNDLALVQEKLGLPGDITLEKTKAGHRKNRDHYSKVLDAESRQIIEKVCAREISALDYPWRDQ</sequence>
<dbReference type="Gene3D" id="3.40.50.300">
    <property type="entry name" value="P-loop containing nucleotide triphosphate hydrolases"/>
    <property type="match status" value="1"/>
</dbReference>
<dbReference type="Pfam" id="PF03567">
    <property type="entry name" value="Sulfotransfer_2"/>
    <property type="match status" value="1"/>
</dbReference>
<evidence type="ECO:0000313" key="1">
    <source>
        <dbReference type="EMBL" id="QQD18142.1"/>
    </source>
</evidence>
<evidence type="ECO:0000313" key="2">
    <source>
        <dbReference type="Proteomes" id="UP000596063"/>
    </source>
</evidence>